<proteinExistence type="predicted"/>
<reference evidence="1 2" key="1">
    <citation type="submission" date="2018-08" db="EMBL/GenBank/DDBJ databases">
        <title>Vibrio harveyi strains pathogenic to white snook Centropomus viridis Lockington (1877) and potential probiotic bacteria.</title>
        <authorList>
            <person name="Soto-Rodriguez S."/>
            <person name="Gomez-Gil B."/>
            <person name="Lozano-Olvera R."/>
        </authorList>
    </citation>
    <scope>NUCLEOTIDE SEQUENCE [LARGE SCALE GENOMIC DNA]</scope>
    <source>
        <strain evidence="1 2">CAIM 1508</strain>
    </source>
</reference>
<accession>A0A8B3DC28</accession>
<dbReference type="AlphaFoldDB" id="A0A8B3DC28"/>
<evidence type="ECO:0000313" key="2">
    <source>
        <dbReference type="Proteomes" id="UP000253437"/>
    </source>
</evidence>
<comment type="caution">
    <text evidence="1">The sequence shown here is derived from an EMBL/GenBank/DDBJ whole genome shotgun (WGS) entry which is preliminary data.</text>
</comment>
<dbReference type="RefSeq" id="WP_114093094.1">
    <property type="nucleotide sequence ID" value="NZ_QOUW02000208.1"/>
</dbReference>
<protein>
    <submittedName>
        <fullName evidence="1">Uncharacterized protein</fullName>
    </submittedName>
</protein>
<evidence type="ECO:0000313" key="1">
    <source>
        <dbReference type="EMBL" id="RIW01048.1"/>
    </source>
</evidence>
<dbReference type="EMBL" id="QOUW02000208">
    <property type="protein sequence ID" value="RIW01048.1"/>
    <property type="molecule type" value="Genomic_DNA"/>
</dbReference>
<sequence length="112" mass="12625">MVSLVLNHPESQVKKKKKQPFSQTFKTGIGVGYYIPQTLMQRISIGDRVVILSDKKGSEERAEGVLSNFMQSGSTNHNPPRPRYDVCITGLKKVKYHRNDFGKLERSGVAVF</sequence>
<organism evidence="1 2">
    <name type="scientific">Vibrio harveyi</name>
    <name type="common">Beneckea harveyi</name>
    <dbReference type="NCBI Taxonomy" id="669"/>
    <lineage>
        <taxon>Bacteria</taxon>
        <taxon>Pseudomonadati</taxon>
        <taxon>Pseudomonadota</taxon>
        <taxon>Gammaproteobacteria</taxon>
        <taxon>Vibrionales</taxon>
        <taxon>Vibrionaceae</taxon>
        <taxon>Vibrio</taxon>
    </lineage>
</organism>
<gene>
    <name evidence="1" type="ORF">DS957_026585</name>
</gene>
<name>A0A8B3DC28_VIBHA</name>
<dbReference type="Proteomes" id="UP000253437">
    <property type="component" value="Unassembled WGS sequence"/>
</dbReference>